<keyword evidence="3" id="KW-1185">Reference proteome</keyword>
<accession>A0A3Q8WTP8</accession>
<keyword evidence="2" id="KW-0378">Hydrolase</keyword>
<dbReference type="PRINTS" id="PR00111">
    <property type="entry name" value="ABHYDROLASE"/>
</dbReference>
<reference evidence="2 3" key="1">
    <citation type="submission" date="2018-12" db="EMBL/GenBank/DDBJ databases">
        <title>Complete genome sequence of Flaviflexus salsibiostraticola KCTC 33148.</title>
        <authorList>
            <person name="Bae J.-W."/>
        </authorList>
    </citation>
    <scope>NUCLEOTIDE SEQUENCE [LARGE SCALE GENOMIC DNA]</scope>
    <source>
        <strain evidence="2 3">KCTC 33148</strain>
    </source>
</reference>
<evidence type="ECO:0000313" key="3">
    <source>
        <dbReference type="Proteomes" id="UP000270021"/>
    </source>
</evidence>
<gene>
    <name evidence="2" type="ORF">EJO69_05945</name>
</gene>
<evidence type="ECO:0000313" key="2">
    <source>
        <dbReference type="EMBL" id="AZN29895.1"/>
    </source>
</evidence>
<dbReference type="SUPFAM" id="SSF53474">
    <property type="entry name" value="alpha/beta-Hydrolases"/>
    <property type="match status" value="1"/>
</dbReference>
<dbReference type="AlphaFoldDB" id="A0A3Q8WTP8"/>
<dbReference type="PANTHER" id="PTHR43798">
    <property type="entry name" value="MONOACYLGLYCEROL LIPASE"/>
    <property type="match status" value="1"/>
</dbReference>
<organism evidence="2 3">
    <name type="scientific">Flaviflexus salsibiostraticola</name>
    <dbReference type="NCBI Taxonomy" id="1282737"/>
    <lineage>
        <taxon>Bacteria</taxon>
        <taxon>Bacillati</taxon>
        <taxon>Actinomycetota</taxon>
        <taxon>Actinomycetes</taxon>
        <taxon>Actinomycetales</taxon>
        <taxon>Actinomycetaceae</taxon>
        <taxon>Flaviflexus</taxon>
    </lineage>
</organism>
<name>A0A3Q8WTP8_9ACTO</name>
<dbReference type="EMBL" id="CP034438">
    <property type="protein sequence ID" value="AZN29895.1"/>
    <property type="molecule type" value="Genomic_DNA"/>
</dbReference>
<dbReference type="InterPro" id="IPR050266">
    <property type="entry name" value="AB_hydrolase_sf"/>
</dbReference>
<dbReference type="Gene3D" id="3.40.50.1820">
    <property type="entry name" value="alpha/beta hydrolase"/>
    <property type="match status" value="1"/>
</dbReference>
<dbReference type="GO" id="GO:0016787">
    <property type="term" value="F:hydrolase activity"/>
    <property type="evidence" value="ECO:0007669"/>
    <property type="project" value="UniProtKB-KW"/>
</dbReference>
<sequence>MTHLSVRSTGSGEPLLLLHAMPLDSTMFDSVRQGLGHVMTVDAPGFGESPPASDIDAALGAESPSLDTYARAVIADLRELGIDRCAIGGLSMGGAVAMSILDQAPELVSALVLMDTNIGADTDEARAKRLEAAEKADRGDATTVLPMADTMTSPVTRERRPEVYDDIARRLRQVRPDSLAWMQRAMAARPDRRHLIDTLDIPLLLIRGEDDASCTEHMMADLAQRYPGTATVETIAGAGHFTALETPDELRRLLADVTRP</sequence>
<proteinExistence type="predicted"/>
<feature type="domain" description="AB hydrolase-1" evidence="1">
    <location>
        <begin position="15"/>
        <end position="251"/>
    </location>
</feature>
<protein>
    <submittedName>
        <fullName evidence="2">Alpha/beta hydrolase</fullName>
    </submittedName>
</protein>
<dbReference type="RefSeq" id="WP_126040168.1">
    <property type="nucleotide sequence ID" value="NZ_CP034438.1"/>
</dbReference>
<evidence type="ECO:0000259" key="1">
    <source>
        <dbReference type="Pfam" id="PF12697"/>
    </source>
</evidence>
<dbReference type="InterPro" id="IPR000073">
    <property type="entry name" value="AB_hydrolase_1"/>
</dbReference>
<dbReference type="OrthoDB" id="9785847at2"/>
<dbReference type="Pfam" id="PF12697">
    <property type="entry name" value="Abhydrolase_6"/>
    <property type="match status" value="1"/>
</dbReference>
<dbReference type="InterPro" id="IPR029058">
    <property type="entry name" value="AB_hydrolase_fold"/>
</dbReference>
<dbReference type="Proteomes" id="UP000270021">
    <property type="component" value="Chromosome"/>
</dbReference>
<dbReference type="KEGG" id="fsl:EJO69_05945"/>